<name>A0ABX5IL21_9STAP</name>
<feature type="non-terminal residue" evidence="1">
    <location>
        <position position="1"/>
    </location>
</feature>
<comment type="caution">
    <text evidence="1">The sequence shown here is derived from an EMBL/GenBank/DDBJ whole genome shotgun (WGS) entry which is preliminary data.</text>
</comment>
<organism evidence="1 2">
    <name type="scientific">Staphylococcus succinus</name>
    <dbReference type="NCBI Taxonomy" id="61015"/>
    <lineage>
        <taxon>Bacteria</taxon>
        <taxon>Bacillati</taxon>
        <taxon>Bacillota</taxon>
        <taxon>Bacilli</taxon>
        <taxon>Bacillales</taxon>
        <taxon>Staphylococcaceae</taxon>
        <taxon>Staphylococcus</taxon>
    </lineage>
</organism>
<proteinExistence type="predicted"/>
<sequence length="35" mass="4317">TYKYLEDLNYLIIDKIPDDNFLEFWESHLVKIITN</sequence>
<dbReference type="Proteomes" id="UP000240859">
    <property type="component" value="Unassembled WGS sequence"/>
</dbReference>
<evidence type="ECO:0000313" key="2">
    <source>
        <dbReference type="Proteomes" id="UP000240859"/>
    </source>
</evidence>
<reference evidence="1 2" key="1">
    <citation type="journal article" date="2016" name="Front. Microbiol.">
        <title>Comprehensive Phylogenetic Analysis of Bovine Non-aureus Staphylococci Species Based on Whole-Genome Sequencing.</title>
        <authorList>
            <person name="Naushad S."/>
            <person name="Barkema H.W."/>
            <person name="Luby C."/>
            <person name="Condas L.A."/>
            <person name="Nobrega D.B."/>
            <person name="Carson D.A."/>
            <person name="De Buck J."/>
        </authorList>
    </citation>
    <scope>NUCLEOTIDE SEQUENCE [LARGE SCALE GENOMIC DNA]</scope>
    <source>
        <strain evidence="1 2">SNUC 1084</strain>
    </source>
</reference>
<protein>
    <submittedName>
        <fullName evidence="1">DeoR/GlpR transcriptional regulator</fullName>
    </submittedName>
</protein>
<gene>
    <name evidence="1" type="ORF">BU057_12185</name>
</gene>
<evidence type="ECO:0000313" key="1">
    <source>
        <dbReference type="EMBL" id="PTI66384.1"/>
    </source>
</evidence>
<keyword evidence="2" id="KW-1185">Reference proteome</keyword>
<accession>A0ABX5IL21</accession>
<dbReference type="EMBL" id="PZFR01000118">
    <property type="protein sequence ID" value="PTI66384.1"/>
    <property type="molecule type" value="Genomic_DNA"/>
</dbReference>